<reference evidence="2 3" key="1">
    <citation type="submission" date="2018-11" db="EMBL/GenBank/DDBJ databases">
        <authorList>
            <person name="Peiro R."/>
            <person name="Begona"/>
            <person name="Cbmso G."/>
            <person name="Lopez M."/>
            <person name="Gonzalez S."/>
            <person name="Sacristan E."/>
            <person name="Castillo E."/>
        </authorList>
    </citation>
    <scope>NUCLEOTIDE SEQUENCE [LARGE SCALE GENOMIC DNA]</scope>
    <source>
        <strain evidence="2">Brev_genome</strain>
    </source>
</reference>
<proteinExistence type="predicted"/>
<evidence type="ECO:0000313" key="4">
    <source>
        <dbReference type="Proteomes" id="UP000501325"/>
    </source>
</evidence>
<protein>
    <submittedName>
        <fullName evidence="2">Uncharacterized protein</fullName>
    </submittedName>
</protein>
<accession>A0A6G7EGT1</accession>
<evidence type="ECO:0000313" key="2">
    <source>
        <dbReference type="EMBL" id="VDC51816.1"/>
    </source>
</evidence>
<reference evidence="1 4" key="2">
    <citation type="submission" date="2020-01" db="EMBL/GenBank/DDBJ databases">
        <authorList>
            <person name="Wang S."/>
        </authorList>
    </citation>
    <scope>NUCLEOTIDE SEQUENCE [LARGE SCALE GENOMIC DNA]</scope>
    <source>
        <strain evidence="1 4">D151-2-6</strain>
    </source>
</reference>
<evidence type="ECO:0000313" key="1">
    <source>
        <dbReference type="EMBL" id="QIH72588.1"/>
    </source>
</evidence>
<evidence type="ECO:0000313" key="3">
    <source>
        <dbReference type="Proteomes" id="UP000289220"/>
    </source>
</evidence>
<dbReference type="Proteomes" id="UP000501325">
    <property type="component" value="Chromosome"/>
</dbReference>
<dbReference type="KEGG" id="bmed:GYM46_06250"/>
<gene>
    <name evidence="2" type="ORF">BREV_BREV_03008</name>
    <name evidence="1" type="ORF">GYM46_06250</name>
</gene>
<dbReference type="EMBL" id="UXHF01000089">
    <property type="protein sequence ID" value="VDC51816.1"/>
    <property type="molecule type" value="Genomic_DNA"/>
</dbReference>
<dbReference type="Proteomes" id="UP000289220">
    <property type="component" value="Unassembled WGS sequence"/>
</dbReference>
<dbReference type="RefSeq" id="WP_008261859.1">
    <property type="nucleotide sequence ID" value="NZ_CP048751.1"/>
</dbReference>
<organism evidence="2 3">
    <name type="scientific">Brevundimonas mediterranea</name>
    <dbReference type="NCBI Taxonomy" id="74329"/>
    <lineage>
        <taxon>Bacteria</taxon>
        <taxon>Pseudomonadati</taxon>
        <taxon>Pseudomonadota</taxon>
        <taxon>Alphaproteobacteria</taxon>
        <taxon>Caulobacterales</taxon>
        <taxon>Caulobacteraceae</taxon>
        <taxon>Brevundimonas</taxon>
    </lineage>
</organism>
<dbReference type="EMBL" id="CP048751">
    <property type="protein sequence ID" value="QIH72588.1"/>
    <property type="molecule type" value="Genomic_DNA"/>
</dbReference>
<name>A0A6G7EGT1_9CAUL</name>
<keyword evidence="3" id="KW-1185">Reference proteome</keyword>
<sequence length="169" mass="18237">MASLTTPLSVRLSEDDTSFLSKLEIDGAVTASDKIRGLIRQARQRAEPLDSFPAALAVSHDHMAATVRAVRIIEQDLDRHSDVAAGLVNIAEEFLALALTAPRPGSTGVSDELVRHEARLVDCATRMTDQLLRWALTPTAPAYDPAVISRRLAESAELMRLVSAALAAR</sequence>
<dbReference type="AlphaFoldDB" id="A0A6G7EGT1"/>